<dbReference type="PANTHER" id="PTHR13363">
    <property type="entry name" value="RING FINGER AND SRY DOMAIN-CONTAINING"/>
    <property type="match status" value="1"/>
</dbReference>
<dbReference type="Gene3D" id="3.90.1750.10">
    <property type="entry name" value="Hect, E3 ligase catalytic domains"/>
    <property type="match status" value="1"/>
</dbReference>
<dbReference type="InterPro" id="IPR045129">
    <property type="entry name" value="RNF123/RKP/RSPRY1"/>
</dbReference>
<dbReference type="Proteomes" id="UP000481153">
    <property type="component" value="Unassembled WGS sequence"/>
</dbReference>
<dbReference type="Gene3D" id="3.30.2410.10">
    <property type="entry name" value="Hect, E3 ligase catalytic domain"/>
    <property type="match status" value="1"/>
</dbReference>
<reference evidence="9 10" key="1">
    <citation type="submission" date="2019-07" db="EMBL/GenBank/DDBJ databases">
        <title>Genomics analysis of Aphanomyces spp. identifies a new class of oomycete effector associated with host adaptation.</title>
        <authorList>
            <person name="Gaulin E."/>
        </authorList>
    </citation>
    <scope>NUCLEOTIDE SEQUENCE [LARGE SCALE GENOMIC DNA]</scope>
    <source>
        <strain evidence="9 10">ATCC 201684</strain>
    </source>
</reference>
<dbReference type="Pfam" id="PF00622">
    <property type="entry name" value="SPRY"/>
    <property type="match status" value="2"/>
</dbReference>
<dbReference type="Pfam" id="PF00632">
    <property type="entry name" value="HECT"/>
    <property type="match status" value="1"/>
</dbReference>
<dbReference type="Gene3D" id="3.30.2160.10">
    <property type="entry name" value="Hect, E3 ligase catalytic domain"/>
    <property type="match status" value="1"/>
</dbReference>
<dbReference type="GO" id="GO:0005737">
    <property type="term" value="C:cytoplasm"/>
    <property type="evidence" value="ECO:0007669"/>
    <property type="project" value="TreeGrafter"/>
</dbReference>
<evidence type="ECO:0000256" key="3">
    <source>
        <dbReference type="ARBA" id="ARBA00022786"/>
    </source>
</evidence>
<dbReference type="CDD" id="cd11709">
    <property type="entry name" value="SPRY"/>
    <property type="match status" value="1"/>
</dbReference>
<proteinExistence type="predicted"/>
<comment type="caution">
    <text evidence="5">Lacks conserved residue(s) required for the propagation of feature annotation.</text>
</comment>
<dbReference type="GO" id="GO:0008270">
    <property type="term" value="F:zinc ion binding"/>
    <property type="evidence" value="ECO:0007669"/>
    <property type="project" value="UniProtKB-KW"/>
</dbReference>
<keyword evidence="2" id="KW-0863">Zinc-finger</keyword>
<comment type="caution">
    <text evidence="9">The sequence shown here is derived from an EMBL/GenBank/DDBJ whole genome shotgun (WGS) entry which is preliminary data.</text>
</comment>
<evidence type="ECO:0000313" key="9">
    <source>
        <dbReference type="EMBL" id="KAF0744776.1"/>
    </source>
</evidence>
<keyword evidence="10" id="KW-1185">Reference proteome</keyword>
<feature type="domain" description="B30.2/SPRY" evidence="6">
    <location>
        <begin position="1415"/>
        <end position="1600"/>
    </location>
</feature>
<accession>A0A6G0XW75</accession>
<organism evidence="9 10">
    <name type="scientific">Aphanomyces euteiches</name>
    <dbReference type="NCBI Taxonomy" id="100861"/>
    <lineage>
        <taxon>Eukaryota</taxon>
        <taxon>Sar</taxon>
        <taxon>Stramenopiles</taxon>
        <taxon>Oomycota</taxon>
        <taxon>Saprolegniomycetes</taxon>
        <taxon>Saprolegniales</taxon>
        <taxon>Verrucalvaceae</taxon>
        <taxon>Aphanomyces</taxon>
    </lineage>
</organism>
<dbReference type="SUPFAM" id="SSF56204">
    <property type="entry name" value="Hect, E3 ligase catalytic domain"/>
    <property type="match status" value="1"/>
</dbReference>
<dbReference type="CDD" id="cd00063">
    <property type="entry name" value="FN3"/>
    <property type="match status" value="1"/>
</dbReference>
<dbReference type="PANTHER" id="PTHR13363:SF5">
    <property type="entry name" value="E3 UBIQUITIN-PROTEIN LIGASE RNF123"/>
    <property type="match status" value="1"/>
</dbReference>
<keyword evidence="4" id="KW-0862">Zinc</keyword>
<evidence type="ECO:0000256" key="1">
    <source>
        <dbReference type="ARBA" id="ARBA00022723"/>
    </source>
</evidence>
<evidence type="ECO:0000256" key="5">
    <source>
        <dbReference type="PROSITE-ProRule" id="PRU00104"/>
    </source>
</evidence>
<evidence type="ECO:0000259" key="8">
    <source>
        <dbReference type="PROSITE" id="PS50853"/>
    </source>
</evidence>
<dbReference type="Gene3D" id="2.60.120.200">
    <property type="match status" value="1"/>
</dbReference>
<evidence type="ECO:0000259" key="6">
    <source>
        <dbReference type="PROSITE" id="PS50188"/>
    </source>
</evidence>
<dbReference type="PROSITE" id="PS50188">
    <property type="entry name" value="B302_SPRY"/>
    <property type="match status" value="2"/>
</dbReference>
<feature type="domain" description="B30.2/SPRY" evidence="6">
    <location>
        <begin position="719"/>
        <end position="916"/>
    </location>
</feature>
<name>A0A6G0XW75_9STRA</name>
<dbReference type="SMART" id="SM00449">
    <property type="entry name" value="SPRY"/>
    <property type="match status" value="2"/>
</dbReference>
<dbReference type="InterPro" id="IPR013320">
    <property type="entry name" value="ConA-like_dom_sf"/>
</dbReference>
<evidence type="ECO:0008006" key="11">
    <source>
        <dbReference type="Google" id="ProtNLM"/>
    </source>
</evidence>
<dbReference type="SMART" id="SM00119">
    <property type="entry name" value="HECTc"/>
    <property type="match status" value="1"/>
</dbReference>
<protein>
    <recommendedName>
        <fullName evidence="11">HECT E3 ubiquitin ligase</fullName>
    </recommendedName>
</protein>
<dbReference type="GO" id="GO:0004842">
    <property type="term" value="F:ubiquitin-protein transferase activity"/>
    <property type="evidence" value="ECO:0007669"/>
    <property type="project" value="InterPro"/>
</dbReference>
<dbReference type="EMBL" id="VJMJ01000009">
    <property type="protein sequence ID" value="KAF0744776.1"/>
    <property type="molecule type" value="Genomic_DNA"/>
</dbReference>
<feature type="domain" description="Fibronectin type-III" evidence="8">
    <location>
        <begin position="1338"/>
        <end position="1433"/>
    </location>
</feature>
<evidence type="ECO:0000259" key="7">
    <source>
        <dbReference type="PROSITE" id="PS50237"/>
    </source>
</evidence>
<dbReference type="Pfam" id="PF13385">
    <property type="entry name" value="Laminin_G_3"/>
    <property type="match status" value="1"/>
</dbReference>
<dbReference type="InterPro" id="IPR001870">
    <property type="entry name" value="B30.2/SPRY"/>
</dbReference>
<keyword evidence="3 5" id="KW-0833">Ubl conjugation pathway</keyword>
<dbReference type="InterPro" id="IPR035983">
    <property type="entry name" value="Hect_E3_ubiquitin_ligase"/>
</dbReference>
<dbReference type="PROSITE" id="PS50853">
    <property type="entry name" value="FN3"/>
    <property type="match status" value="1"/>
</dbReference>
<dbReference type="Gene3D" id="2.60.120.920">
    <property type="match status" value="2"/>
</dbReference>
<feature type="domain" description="HECT" evidence="7">
    <location>
        <begin position="1937"/>
        <end position="2292"/>
    </location>
</feature>
<dbReference type="InterPro" id="IPR043136">
    <property type="entry name" value="B30.2/SPRY_sf"/>
</dbReference>
<dbReference type="InterPro" id="IPR000569">
    <property type="entry name" value="HECT_dom"/>
</dbReference>
<dbReference type="InterPro" id="IPR003961">
    <property type="entry name" value="FN3_dom"/>
</dbReference>
<evidence type="ECO:0000256" key="4">
    <source>
        <dbReference type="ARBA" id="ARBA00022833"/>
    </source>
</evidence>
<evidence type="ECO:0000313" key="10">
    <source>
        <dbReference type="Proteomes" id="UP000481153"/>
    </source>
</evidence>
<dbReference type="PROSITE" id="PS50237">
    <property type="entry name" value="HECT"/>
    <property type="match status" value="1"/>
</dbReference>
<dbReference type="InterPro" id="IPR003877">
    <property type="entry name" value="SPRY_dom"/>
</dbReference>
<evidence type="ECO:0000256" key="2">
    <source>
        <dbReference type="ARBA" id="ARBA00022771"/>
    </source>
</evidence>
<sequence length="2292" mass="255386">MHAQHGIFHQRKLHKAIENFYIRLAKLVANPDCNVLLKKRALNMWCVDFHDTSTMRNSGILHTLGEILEHSANSGISMNLDDSIHNSPHGCPPSHCLPPRLRPVEKLVYMSSASSNLHNMCWHVFSWLCKQFLMTADQAFATSILRHSSSSKALVCTSPRKRLSLPPKLIVSTWEESIDLMFYVLLHELNKTKDALLSWNTKATEMAINIKDSHAVFLANPHVVSSVHSTFVVAKDKVVESGWSLCAWIHIDEFSLTPLILVASGEGPEYDMILTIEPQGLLALSLKSREKIISKKALQCGGWTHVCCTFTTLGTTIFVDGEALGQGDGPSTIHIQPSFSIGGLVDPLKSDYRTSHILLDDLTIHSFILLPTQIASLAASGSFLLRIKQREVLDTYCTSVLSLLSCLASIRAPSLAEDIPLLMALLPICPPSAHDLLFQLFTSVLPSISPSMIITPVSTTLLQFLIDQFGAAWFSSTNLLYGPHELYQSLTLRKDNCLSHLLEAGLFKKDGVASWLIMEQHLKSKSLSLLRSTRASLVESFVKLFHKLMLSTAWAMDFAQYCHVEAPETVLIPHRSGALTAKDKVIPLVLSLYVMGGFVKSIPTQIKMGDNIASLLDWVLKHPPCIDGHGASSDIDQDVQIATYMHIRSCLLRLCLLQTKQLSVADMMLQHQSIVPELLKLAIQQLPAALSAVFGKEFDVISKMENVHALIAWMKDESNEERIKKRAVIETFSTTLFQRLPYINEGDLTPWWVLNAAQHIVVLGGEVEVDEYRIKGLQHFPTVKLNGVSISAGTGIWYYEVVLLSEGLMQIGWIDSAFESDALQGQGVGDHTNSWAYDGFRQKKWNVEAMDYGEKWRSGDVVGVLLDSDRCEMQYFLNGRPLGVAFEDLRLNHPLVPAISLNVDQSAQLHFTANQFLYLPPIDKIQPVSSAILGHVCEHSNPSASSNQQAQENETRRTELIEGLIGLGFPPEWALRCARETSHDLSESGAIAWIMEQMENDNHAVRPVLHGLDYSVRNMQQLDGFTESKPHLLVVSETPLPIHTEEPKPLSTNPFLTEEFCEDAFDEAPFPQQSLPRTSHESEPNRKAASFVLSLADSCRDEEIFPLYIIAESALTILYAQDIANNLVHHASRTKKTCFPETLFLDFIQHVIGMRNDSVERQDYTRVIESICHDNPAFVSVLLNNMLRHFQMACSKEHMYTSFANNTSMTKSIAINMEWSCWLADVLLSISRHCVAANLLIFTPNVWQTLIKAAMSPNATLRHRAIVVTAKFLKEGSPSMESLLRAKIEHFVEWLAVKIRKEKPTRVLYSEYVQSLFYLVVTLDSFFPAKSARLDDNQPSTPDLIVEQINPSSATISIKCSLSEASHFQIAEHGFNSSGYEILEFTNLDEIDTNSTQSSHVIPDLRPDTMYRLRLASEGNTYSSGIDIRTPSESVLELDPTSMGSNLELLNHNMSVRNRVNKKWHAVRASVAYTSGVHSWDVRIDKCVSKNIFVGICTVDASMENYIGSDAWGWGFLANKAVWHNKSKVQSYGEIFKQGDVINVTLNLDRGTLSFARNGESFGVAVDHLTSNNGDTGYFPAISMYNKDDQVTFAPHEPSSTKSGGAGVATTMQHVRDMELLAQLFEPASISWDSSVYSAWIKWTHSQMNRVISANGEIIEFTTSEVASAPFGLHQGDIVFTPKGMCKVLGIAQYVLWYRLDAHGASASGVGSNTYGFWNVATCRDILARPHDFPITRRHQHTEPLCSVPTQVSLDEFVEAQKRWTQQLDDQLICHVEQIANLRGYSSVFEISANDILATPSPIASFTQFECLCRLGVIHTANKLFQRLAPLIVSLSSPFISLLHRTRHVLVFPVVEKVIHDLFKKSSTITMPSASVSTTEEDTDEDPIEIPRCKLVLPSTPCAPCWEHNKITTPLASASGNSISLLAQLTAFFERIDPRDLRRHYHNATTSSSLYATSSPQPRTFRVVCDDLTCDQSTAYMHVLREVAREAQSPRSPLFVPIEGSGSVLVTKLMINPVDFSEEILASYTTVGRVMGIAWRSGIPLPWCLSAVIWKFIVHEDLQLSDWIGMNTLGDTTLSIVQTAMAMASWTESDFEKHSIPFALPSDESPSVAVVRVETYKEYVNAVLAHVLAPFRPALSALVTGLTSIVPRTCFLFLSAAQLQRQLAATLDLLHLQEATTYGDELTSSSPTVLWFWKIVHGLSKDDQRLFCRFVVGQDAWHSSMHVELRSSPSLRLPASVNASAEDALSGYGYPYVERPSESTFVLYLPEYASMDTLQKKLLVAMRHSGSG</sequence>
<gene>
    <name evidence="9" type="ORF">Ae201684_001230</name>
</gene>
<dbReference type="SUPFAM" id="SSF49899">
    <property type="entry name" value="Concanavalin A-like lectins/glucanases"/>
    <property type="match status" value="3"/>
</dbReference>
<dbReference type="VEuPathDB" id="FungiDB:AeMF1_002975"/>
<dbReference type="GO" id="GO:0051603">
    <property type="term" value="P:proteolysis involved in protein catabolic process"/>
    <property type="evidence" value="ECO:0007669"/>
    <property type="project" value="TreeGrafter"/>
</dbReference>
<keyword evidence="1" id="KW-0479">Metal-binding</keyword>